<comment type="caution">
    <text evidence="1">The sequence shown here is derived from an EMBL/GenBank/DDBJ whole genome shotgun (WGS) entry which is preliminary data.</text>
</comment>
<keyword evidence="2" id="KW-1185">Reference proteome</keyword>
<accession>A0ABP0Q557</accession>
<dbReference type="PANTHER" id="PTHR37563:SF2">
    <property type="entry name" value="PHYTANOYL-COA DIOXYGENASE FAMILY PROTEIN (AFU_ORTHOLOGUE AFUA_2G03330)"/>
    <property type="match status" value="1"/>
</dbReference>
<proteinExistence type="predicted"/>
<evidence type="ECO:0008006" key="3">
    <source>
        <dbReference type="Google" id="ProtNLM"/>
    </source>
</evidence>
<name>A0ABP0Q557_9DINO</name>
<organism evidence="1 2">
    <name type="scientific">Durusdinium trenchii</name>
    <dbReference type="NCBI Taxonomy" id="1381693"/>
    <lineage>
        <taxon>Eukaryota</taxon>
        <taxon>Sar</taxon>
        <taxon>Alveolata</taxon>
        <taxon>Dinophyceae</taxon>
        <taxon>Suessiales</taxon>
        <taxon>Symbiodiniaceae</taxon>
        <taxon>Durusdinium</taxon>
    </lineage>
</organism>
<gene>
    <name evidence="1" type="ORF">SCF082_LOCUS39578</name>
</gene>
<dbReference type="PANTHER" id="PTHR37563">
    <property type="entry name" value="PHYTANOYL-COA DIOXYGENASE FAMILY PROTEIN (AFU_ORTHOLOGUE AFUA_2G03330)"/>
    <property type="match status" value="1"/>
</dbReference>
<evidence type="ECO:0000313" key="1">
    <source>
        <dbReference type="EMBL" id="CAK9083380.1"/>
    </source>
</evidence>
<sequence>MGSLIEDLVSRDAILAELACIVSDPGAKQQPLHADTLRIGSACAPSLTLFVPLQDTGASMGPTIVCQGTHNLESHVSLFKCEQVLMPQDVVVKKHGCLPAVSSSGTALVMNSNLLHCGGANLSEPMGGGRRRLFYVAWQ</sequence>
<dbReference type="Gene3D" id="2.60.120.620">
    <property type="entry name" value="q2cbj1_9rhob like domain"/>
    <property type="match status" value="1"/>
</dbReference>
<dbReference type="EMBL" id="CAXAMM010039051">
    <property type="protein sequence ID" value="CAK9083380.1"/>
    <property type="molecule type" value="Genomic_DNA"/>
</dbReference>
<dbReference type="Proteomes" id="UP001642464">
    <property type="component" value="Unassembled WGS sequence"/>
</dbReference>
<dbReference type="Pfam" id="PF05721">
    <property type="entry name" value="PhyH"/>
    <property type="match status" value="1"/>
</dbReference>
<dbReference type="InterPro" id="IPR051961">
    <property type="entry name" value="Fungal_Metabolite_Diox"/>
</dbReference>
<protein>
    <recommendedName>
        <fullName evidence="3">Phytanoyl-CoA dioxygenase</fullName>
    </recommendedName>
</protein>
<evidence type="ECO:0000313" key="2">
    <source>
        <dbReference type="Proteomes" id="UP001642464"/>
    </source>
</evidence>
<reference evidence="1 2" key="1">
    <citation type="submission" date="2024-02" db="EMBL/GenBank/DDBJ databases">
        <authorList>
            <person name="Chen Y."/>
            <person name="Shah S."/>
            <person name="Dougan E. K."/>
            <person name="Thang M."/>
            <person name="Chan C."/>
        </authorList>
    </citation>
    <scope>NUCLEOTIDE SEQUENCE [LARGE SCALE GENOMIC DNA]</scope>
</reference>
<dbReference type="InterPro" id="IPR008775">
    <property type="entry name" value="Phytyl_CoA_dOase-like"/>
</dbReference>
<dbReference type="SUPFAM" id="SSF51197">
    <property type="entry name" value="Clavaminate synthase-like"/>
    <property type="match status" value="1"/>
</dbReference>